<evidence type="ECO:0000313" key="8">
    <source>
        <dbReference type="EMBL" id="ABK15195.1"/>
    </source>
</evidence>
<dbReference type="InterPro" id="IPR043164">
    <property type="entry name" value="Ribosomal_uL10-like_insert_sf"/>
</dbReference>
<evidence type="ECO:0000256" key="1">
    <source>
        <dbReference type="ARBA" id="ARBA00008889"/>
    </source>
</evidence>
<reference evidence="8 9" key="1">
    <citation type="submission" date="2006-10" db="EMBL/GenBank/DDBJ databases">
        <title>Complete sequence of Methanosaeta thermophila PT.</title>
        <authorList>
            <consortium name="US DOE Joint Genome Institute"/>
            <person name="Copeland A."/>
            <person name="Lucas S."/>
            <person name="Lapidus A."/>
            <person name="Barry K."/>
            <person name="Detter J.C."/>
            <person name="Glavina del Rio T."/>
            <person name="Hammon N."/>
            <person name="Israni S."/>
            <person name="Pitluck S."/>
            <person name="Chain P."/>
            <person name="Malfatti S."/>
            <person name="Shin M."/>
            <person name="Vergez L."/>
            <person name="Schmutz J."/>
            <person name="Larimer F."/>
            <person name="Land M."/>
            <person name="Hauser L."/>
            <person name="Kyrpides N."/>
            <person name="Kim E."/>
            <person name="Smith K.S."/>
            <person name="Ingram-Smith C."/>
            <person name="Richardson P."/>
        </authorList>
    </citation>
    <scope>NUCLEOTIDE SEQUENCE [LARGE SCALE GENOMIC DNA]</scope>
    <source>
        <strain evidence="9">DSM 6194 / JCM 14653 / NBRC 101360 / PT</strain>
    </source>
</reference>
<organism evidence="8 9">
    <name type="scientific">Methanothrix thermoacetophila (strain DSM 6194 / JCM 14653 / NBRC 101360 / PT)</name>
    <name type="common">Methanosaeta thermophila</name>
    <dbReference type="NCBI Taxonomy" id="349307"/>
    <lineage>
        <taxon>Archaea</taxon>
        <taxon>Methanobacteriati</taxon>
        <taxon>Methanobacteriota</taxon>
        <taxon>Stenosarchaea group</taxon>
        <taxon>Methanomicrobia</taxon>
        <taxon>Methanotrichales</taxon>
        <taxon>Methanotrichaceae</taxon>
        <taxon>Methanothrix</taxon>
    </lineage>
</organism>
<dbReference type="GeneID" id="4463225"/>
<evidence type="ECO:0000313" key="9">
    <source>
        <dbReference type="Proteomes" id="UP000000674"/>
    </source>
</evidence>
<dbReference type="AlphaFoldDB" id="A0B921"/>
<dbReference type="InterPro" id="IPR050323">
    <property type="entry name" value="Ribosomal_protein_uL10"/>
</dbReference>
<dbReference type="SUPFAM" id="SSF160369">
    <property type="entry name" value="Ribosomal protein L10-like"/>
    <property type="match status" value="1"/>
</dbReference>
<gene>
    <name evidence="6" type="primary">rpl10</name>
    <name evidence="6" type="synonym">rplP0</name>
    <name evidence="8" type="ordered locus">Mthe_1420</name>
</gene>
<dbReference type="GO" id="GO:0022625">
    <property type="term" value="C:cytosolic large ribosomal subunit"/>
    <property type="evidence" value="ECO:0007669"/>
    <property type="project" value="TreeGrafter"/>
</dbReference>
<keyword evidence="5 6" id="KW-0687">Ribonucleoprotein</keyword>
<dbReference type="Gene3D" id="3.90.105.20">
    <property type="match status" value="1"/>
</dbReference>
<dbReference type="NCBIfam" id="NF003098">
    <property type="entry name" value="PRK04019.1-5"/>
    <property type="match status" value="1"/>
</dbReference>
<dbReference type="GO" id="GO:0002181">
    <property type="term" value="P:cytoplasmic translation"/>
    <property type="evidence" value="ECO:0007669"/>
    <property type="project" value="TreeGrafter"/>
</dbReference>
<protein>
    <recommendedName>
        <fullName evidence="6">Large ribosomal subunit protein uL10</fullName>
    </recommendedName>
    <alternativeName>
        <fullName evidence="6">Acidic ribosomal protein P0 homolog</fullName>
    </alternativeName>
</protein>
<keyword evidence="9" id="KW-1185">Reference proteome</keyword>
<feature type="domain" description="Large ribosomal subunit protein uL10-like insertion" evidence="7">
    <location>
        <begin position="114"/>
        <end position="183"/>
    </location>
</feature>
<dbReference type="InterPro" id="IPR001790">
    <property type="entry name" value="Ribosomal_uL10"/>
</dbReference>
<dbReference type="Proteomes" id="UP000000674">
    <property type="component" value="Chromosome"/>
</dbReference>
<dbReference type="KEGG" id="mtp:Mthe_1420"/>
<evidence type="ECO:0000259" key="7">
    <source>
        <dbReference type="Pfam" id="PF17777"/>
    </source>
</evidence>
<keyword evidence="4 6" id="KW-0689">Ribosomal protein</keyword>
<name>A0B921_METTP</name>
<dbReference type="EMBL" id="CP000477">
    <property type="protein sequence ID" value="ABK15195.1"/>
    <property type="molecule type" value="Genomic_DNA"/>
</dbReference>
<evidence type="ECO:0000256" key="5">
    <source>
        <dbReference type="ARBA" id="ARBA00023274"/>
    </source>
</evidence>
<sequence>MSADVRHGARVPEWKLREVDELVERIRSSRVVGVAGIRELPADEFQRLRGLLRPISEVRVVNNNIARRAILKSDESIRPLVDYIEDQTALIFSDANPFALKKMLDAEKRPMPIKAGAVAPVDIVVESGETSFSPGPMVGKLQSAGIPAAIKGGKVVINQRVVLAKQGDVITPKVAEVLKLMEIYPKLVGLELRAAYSDRLVFTAEDLAVDTEAVLRDISEAAGKALAFAVEIAYVTPQTVSPIIQRAASRAMYLVAERGIPVPGMMDLVIMKAHANAQAIAGLMSPGGSAPEQRQVEEVVEEVEEKKEEEDAAAGLGSLFG</sequence>
<evidence type="ECO:0000256" key="4">
    <source>
        <dbReference type="ARBA" id="ARBA00022980"/>
    </source>
</evidence>
<comment type="subunit">
    <text evidence="6">Part of the 50S ribosomal subunit. Forms part of the ribosomal stalk which helps the ribosome interact with GTP-bound translation factors. Forms a heptameric L10(L12)2(L12)2(L12)2 complex, where L10 forms an elongated spine to which the L12 dimers bind in a sequential fashion.</text>
</comment>
<dbReference type="InterPro" id="IPR022909">
    <property type="entry name" value="Ribosomal_uL10_arc"/>
</dbReference>
<keyword evidence="2 6" id="KW-0699">rRNA-binding</keyword>
<dbReference type="InterPro" id="IPR043141">
    <property type="entry name" value="Ribosomal_uL10-like_sf"/>
</dbReference>
<dbReference type="PANTHER" id="PTHR45699:SF3">
    <property type="entry name" value="LARGE RIBOSOMAL SUBUNIT PROTEIN UL10"/>
    <property type="match status" value="1"/>
</dbReference>
<dbReference type="STRING" id="349307.Mthe_1420"/>
<dbReference type="RefSeq" id="WP_011696587.1">
    <property type="nucleotide sequence ID" value="NC_008553.1"/>
</dbReference>
<evidence type="ECO:0000256" key="3">
    <source>
        <dbReference type="ARBA" id="ARBA00022884"/>
    </source>
</evidence>
<dbReference type="Pfam" id="PF00466">
    <property type="entry name" value="Ribosomal_L10"/>
    <property type="match status" value="1"/>
</dbReference>
<dbReference type="PANTHER" id="PTHR45699">
    <property type="entry name" value="60S ACIDIC RIBOSOMAL PROTEIN P0"/>
    <property type="match status" value="1"/>
</dbReference>
<keyword evidence="3 6" id="KW-0694">RNA-binding</keyword>
<dbReference type="Pfam" id="PF17777">
    <property type="entry name" value="RL10P_insert"/>
    <property type="match status" value="1"/>
</dbReference>
<accession>A0B921</accession>
<dbReference type="HOGENOM" id="CLU_053173_0_0_2"/>
<evidence type="ECO:0000256" key="6">
    <source>
        <dbReference type="HAMAP-Rule" id="MF_00280"/>
    </source>
</evidence>
<dbReference type="InterPro" id="IPR040637">
    <property type="entry name" value="Ribosomal_uL10-like_insert"/>
</dbReference>
<dbReference type="GO" id="GO:0003735">
    <property type="term" value="F:structural constituent of ribosome"/>
    <property type="evidence" value="ECO:0007669"/>
    <property type="project" value="TreeGrafter"/>
</dbReference>
<proteinExistence type="inferred from homology"/>
<evidence type="ECO:0000256" key="2">
    <source>
        <dbReference type="ARBA" id="ARBA00022730"/>
    </source>
</evidence>
<comment type="similarity">
    <text evidence="1 6">Belongs to the universal ribosomal protein uL10 family.</text>
</comment>
<dbReference type="Gene3D" id="6.10.140.760">
    <property type="match status" value="1"/>
</dbReference>
<dbReference type="GO" id="GO:0070180">
    <property type="term" value="F:large ribosomal subunit rRNA binding"/>
    <property type="evidence" value="ECO:0007669"/>
    <property type="project" value="UniProtKB-UniRule"/>
</dbReference>
<dbReference type="Gene3D" id="3.30.70.1730">
    <property type="match status" value="1"/>
</dbReference>
<comment type="function">
    <text evidence="6">Forms part of the ribosomal stalk, playing a central role in the interaction of the ribosome with GTP-bound translation factors.</text>
</comment>
<dbReference type="GO" id="GO:0000027">
    <property type="term" value="P:ribosomal large subunit assembly"/>
    <property type="evidence" value="ECO:0007669"/>
    <property type="project" value="TreeGrafter"/>
</dbReference>
<dbReference type="OrthoDB" id="30930at2157"/>
<dbReference type="HAMAP" id="MF_00280">
    <property type="entry name" value="Ribosomal_uL10_arch"/>
    <property type="match status" value="1"/>
</dbReference>